<dbReference type="SUPFAM" id="SSF111369">
    <property type="entry name" value="HlyD-like secretion proteins"/>
    <property type="match status" value="2"/>
</dbReference>
<dbReference type="Gene3D" id="1.10.287.470">
    <property type="entry name" value="Helix hairpin bin"/>
    <property type="match status" value="1"/>
</dbReference>
<keyword evidence="2" id="KW-0175">Coiled coil</keyword>
<comment type="similarity">
    <text evidence="1">Belongs to the membrane fusion protein (MFP) (TC 8.A.1) family.</text>
</comment>
<protein>
    <submittedName>
        <fullName evidence="6">RND transporter</fullName>
    </submittedName>
</protein>
<dbReference type="InterPro" id="IPR058637">
    <property type="entry name" value="YknX-like_C"/>
</dbReference>
<feature type="domain" description="YknX-like C-terminal permuted SH3-like" evidence="5">
    <location>
        <begin position="336"/>
        <end position="402"/>
    </location>
</feature>
<feature type="coiled-coil region" evidence="2">
    <location>
        <begin position="134"/>
        <end position="213"/>
    </location>
</feature>
<dbReference type="Gene3D" id="2.40.30.170">
    <property type="match status" value="1"/>
</dbReference>
<dbReference type="Pfam" id="PF25954">
    <property type="entry name" value="Beta-barrel_RND_2"/>
    <property type="match status" value="1"/>
</dbReference>
<evidence type="ECO:0000313" key="6">
    <source>
        <dbReference type="EMBL" id="AHB47177.1"/>
    </source>
</evidence>
<evidence type="ECO:0000256" key="1">
    <source>
        <dbReference type="ARBA" id="ARBA00009477"/>
    </source>
</evidence>
<dbReference type="Gene3D" id="2.40.50.100">
    <property type="match status" value="1"/>
</dbReference>
<organism evidence="6 7">
    <name type="scientific">Hyphomicrobium nitrativorans NL23</name>
    <dbReference type="NCBI Taxonomy" id="1029756"/>
    <lineage>
        <taxon>Bacteria</taxon>
        <taxon>Pseudomonadati</taxon>
        <taxon>Pseudomonadota</taxon>
        <taxon>Alphaproteobacteria</taxon>
        <taxon>Hyphomicrobiales</taxon>
        <taxon>Hyphomicrobiaceae</taxon>
        <taxon>Hyphomicrobium</taxon>
    </lineage>
</organism>
<dbReference type="STRING" id="1029756.W911_00205"/>
<dbReference type="PANTHER" id="PTHR30469">
    <property type="entry name" value="MULTIDRUG RESISTANCE PROTEIN MDTA"/>
    <property type="match status" value="1"/>
</dbReference>
<evidence type="ECO:0000259" key="4">
    <source>
        <dbReference type="Pfam" id="PF25954"/>
    </source>
</evidence>
<name>V5S9N4_9HYPH</name>
<dbReference type="PATRIC" id="fig|1029756.8.peg.46"/>
<gene>
    <name evidence="6" type="ORF">W911_00205</name>
</gene>
<dbReference type="InterPro" id="IPR058792">
    <property type="entry name" value="Beta-barrel_RND_2"/>
</dbReference>
<dbReference type="Gene3D" id="2.40.420.20">
    <property type="match status" value="1"/>
</dbReference>
<evidence type="ECO:0000313" key="7">
    <source>
        <dbReference type="Proteomes" id="UP000018542"/>
    </source>
</evidence>
<evidence type="ECO:0000256" key="3">
    <source>
        <dbReference type="SAM" id="MobiDB-lite"/>
    </source>
</evidence>
<dbReference type="GO" id="GO:1990281">
    <property type="term" value="C:efflux pump complex"/>
    <property type="evidence" value="ECO:0007669"/>
    <property type="project" value="TreeGrafter"/>
</dbReference>
<evidence type="ECO:0000259" key="5">
    <source>
        <dbReference type="Pfam" id="PF25989"/>
    </source>
</evidence>
<keyword evidence="7" id="KW-1185">Reference proteome</keyword>
<dbReference type="EMBL" id="CP006912">
    <property type="protein sequence ID" value="AHB47177.1"/>
    <property type="molecule type" value="Genomic_DNA"/>
</dbReference>
<dbReference type="NCBIfam" id="TIGR01730">
    <property type="entry name" value="RND_mfp"/>
    <property type="match status" value="1"/>
</dbReference>
<feature type="region of interest" description="Disordered" evidence="3">
    <location>
        <begin position="398"/>
        <end position="419"/>
    </location>
</feature>
<dbReference type="AlphaFoldDB" id="V5S9N4"/>
<dbReference type="RefSeq" id="WP_023785495.1">
    <property type="nucleotide sequence ID" value="NC_022997.1"/>
</dbReference>
<reference evidence="6 7" key="1">
    <citation type="journal article" date="2014" name="Genome Announc.">
        <title>Complete Genome Sequence of Hyphomicrobium nitrativorans Strain NL23, a Denitrifying Bacterium Isolated from Biofilm of a Methanol-Fed Denitrification System Treating Seawater at the Montreal Biodome.</title>
        <authorList>
            <person name="Martineau C."/>
            <person name="Villeneuve C."/>
            <person name="Mauffrey F."/>
            <person name="Villemur R."/>
        </authorList>
    </citation>
    <scope>NUCLEOTIDE SEQUENCE [LARGE SCALE GENOMIC DNA]</scope>
    <source>
        <strain evidence="6">NL23</strain>
    </source>
</reference>
<evidence type="ECO:0000256" key="2">
    <source>
        <dbReference type="SAM" id="Coils"/>
    </source>
</evidence>
<dbReference type="HOGENOM" id="CLU_018816_1_3_5"/>
<dbReference type="PANTHER" id="PTHR30469:SF15">
    <property type="entry name" value="HLYD FAMILY OF SECRETION PROTEINS"/>
    <property type="match status" value="1"/>
</dbReference>
<dbReference type="InterPro" id="IPR006143">
    <property type="entry name" value="RND_pump_MFP"/>
</dbReference>
<dbReference type="KEGG" id="hni:W911_00205"/>
<sequence length="419" mass="44187">MKKRLLIILLGLGGLAVAAYQSGLVAPYLETLAAKHETEEKAEAPKSGPPVPVVSVVYARRADFVDSVLVTGSFAAREEILVAPEVDGMRVLEIRAEVGDRVKKGDVLAVLVTEQIDAQIAANDAALASATAAIARSQSLIAEQEARVAEAEAQLERARPLVKSKHLSESVFDQRIALAKTAEAQLASAKSALAQAEAEKAQIQAQRRELDWRHSNAEVRAPTDGVVSRRSGRVGGIATASALTGGDTMFRLIENGEIELEAEVVETHLWKVKPGQQARIRASGGIEVTGTVRLVSPEVDKATRLGNVRIFLGDRDDIKIGAFGRGIIETGAGSAVAVPLSAVLYTDDGPTVQVVVDGEIATRNVKTGHETAGMIGIESGVAEGELVVQKSGTFLRDGDAVRPLKPDEATPGKLSEAGR</sequence>
<feature type="domain" description="CusB-like beta-barrel" evidence="4">
    <location>
        <begin position="260"/>
        <end position="319"/>
    </location>
</feature>
<dbReference type="Proteomes" id="UP000018542">
    <property type="component" value="Chromosome"/>
</dbReference>
<dbReference type="OrthoDB" id="7422354at2"/>
<dbReference type="Pfam" id="PF25989">
    <property type="entry name" value="YknX_C"/>
    <property type="match status" value="1"/>
</dbReference>
<accession>V5S9N4</accession>
<proteinExistence type="inferred from homology"/>
<dbReference type="GO" id="GO:0015562">
    <property type="term" value="F:efflux transmembrane transporter activity"/>
    <property type="evidence" value="ECO:0007669"/>
    <property type="project" value="TreeGrafter"/>
</dbReference>